<proteinExistence type="predicted"/>
<dbReference type="RefSeq" id="YP_009949366.1">
    <property type="nucleotide sequence ID" value="NC_051580.1"/>
</dbReference>
<keyword evidence="3" id="KW-1185">Reference proteome</keyword>
<dbReference type="GeneID" id="60320770"/>
<gene>
    <name evidence="2" type="primary">15</name>
    <name evidence="2" type="ORF">PBI_THONKO_15</name>
</gene>
<name>A0A346FC62_9CAUD</name>
<sequence>MPEGIIATVEGGFATVDIIDPQTRHEKLAELIEIGGPGSVETITRVGPRRQYRVPVGNAQAAGLLDGDEVAAVRTAGHDSGAADALVAADPNVNAGTDAAEWHTPTAEHTSRNAYVGQTSAADERAMAPSPFTGKGTSYGGGNASEVPTHRDVIEHVKQARVDNPVPVGTAGPAERGAVKANLGLAEQTSAIGTDPQARVVDTTEAEPVSATPRGFTASEDGAQGEEAPTEKWTRKDIDQWAAKRGIDTTDAGTKAEALDIIAKAQKG</sequence>
<reference evidence="3" key="1">
    <citation type="submission" date="2018-07" db="EMBL/GenBank/DDBJ databases">
        <authorList>
            <person name="Quirk P.G."/>
            <person name="Krulwich T.A."/>
        </authorList>
    </citation>
    <scope>NUCLEOTIDE SEQUENCE [LARGE SCALE GENOMIC DNA]</scope>
</reference>
<accession>A0A346FC62</accession>
<protein>
    <submittedName>
        <fullName evidence="2">Uncharacterized protein</fullName>
    </submittedName>
</protein>
<evidence type="ECO:0000313" key="3">
    <source>
        <dbReference type="Proteomes" id="UP000259812"/>
    </source>
</evidence>
<organism evidence="2 3">
    <name type="scientific">Mycobacterium phage Thonko</name>
    <dbReference type="NCBI Taxonomy" id="2282910"/>
    <lineage>
        <taxon>Viruses</taxon>
        <taxon>Duplodnaviria</taxon>
        <taxon>Heunggongvirae</taxon>
        <taxon>Uroviricota</taxon>
        <taxon>Caudoviricetes</taxon>
        <taxon>Bclasvirinae</taxon>
        <taxon>Thonkovirus</taxon>
        <taxon>Thonkovirus thonko</taxon>
    </lineage>
</organism>
<dbReference type="EMBL" id="MH632120">
    <property type="protein sequence ID" value="AXN53287.1"/>
    <property type="molecule type" value="Genomic_DNA"/>
</dbReference>
<evidence type="ECO:0000313" key="2">
    <source>
        <dbReference type="EMBL" id="AXN53287.1"/>
    </source>
</evidence>
<dbReference type="Proteomes" id="UP000259812">
    <property type="component" value="Genome"/>
</dbReference>
<evidence type="ECO:0000256" key="1">
    <source>
        <dbReference type="SAM" id="MobiDB-lite"/>
    </source>
</evidence>
<dbReference type="KEGG" id="vg:60320770"/>
<feature type="region of interest" description="Disordered" evidence="1">
    <location>
        <begin position="187"/>
        <end position="237"/>
    </location>
</feature>